<organism evidence="1 2">
    <name type="scientific">Ottowia testudinis</name>
    <dbReference type="NCBI Taxonomy" id="2816950"/>
    <lineage>
        <taxon>Bacteria</taxon>
        <taxon>Pseudomonadati</taxon>
        <taxon>Pseudomonadota</taxon>
        <taxon>Betaproteobacteria</taxon>
        <taxon>Burkholderiales</taxon>
        <taxon>Comamonadaceae</taxon>
        <taxon>Ottowia</taxon>
    </lineage>
</organism>
<accession>A0A975H2J0</accession>
<dbReference type="KEGG" id="otd:J1M35_17965"/>
<proteinExistence type="predicted"/>
<reference evidence="1" key="1">
    <citation type="submission" date="2021-03" db="EMBL/GenBank/DDBJ databases">
        <title>Ottowia sp. 27C isolated from the cloaca of a Giant Asian pond turtle (Heosemys grandis).</title>
        <authorList>
            <person name="Spergser J."/>
            <person name="Busse H.-J."/>
        </authorList>
    </citation>
    <scope>NUCLEOTIDE SEQUENCE</scope>
    <source>
        <strain evidence="1">27C</strain>
    </source>
</reference>
<evidence type="ECO:0000313" key="1">
    <source>
        <dbReference type="EMBL" id="QTD44913.1"/>
    </source>
</evidence>
<dbReference type="Proteomes" id="UP000663903">
    <property type="component" value="Chromosome"/>
</dbReference>
<gene>
    <name evidence="1" type="ORF">J1M35_17965</name>
</gene>
<protein>
    <submittedName>
        <fullName evidence="1">Uncharacterized protein</fullName>
    </submittedName>
</protein>
<dbReference type="EMBL" id="CP071796">
    <property type="protein sequence ID" value="QTD44913.1"/>
    <property type="molecule type" value="Genomic_DNA"/>
</dbReference>
<keyword evidence="2" id="KW-1185">Reference proteome</keyword>
<sequence length="111" mass="12567">MPLPECSSMTLSARQSWCAHLPRGTVLRLDGGEGVLWEAPTWLADQVHRPAVRLRAHQLHTLARTGWIQVQADQATTLHVHRSAPWWQRWRRALDAGRLRAPQAHAPSSCE</sequence>
<dbReference type="AlphaFoldDB" id="A0A975H2J0"/>
<name>A0A975H2J0_9BURK</name>
<evidence type="ECO:0000313" key="2">
    <source>
        <dbReference type="Proteomes" id="UP000663903"/>
    </source>
</evidence>
<dbReference type="RefSeq" id="WP_208008621.1">
    <property type="nucleotide sequence ID" value="NZ_CP071796.1"/>
</dbReference>